<name>A0ABS3YQV4_9BACT</name>
<feature type="signal peptide" evidence="4">
    <location>
        <begin position="1"/>
        <end position="20"/>
    </location>
</feature>
<keyword evidence="6" id="KW-0675">Receptor</keyword>
<keyword evidence="4" id="KW-0732">Signal</keyword>
<proteinExistence type="predicted"/>
<feature type="chain" id="PRO_5046738690" evidence="4">
    <location>
        <begin position="21"/>
        <end position="935"/>
    </location>
</feature>
<evidence type="ECO:0000256" key="1">
    <source>
        <dbReference type="ARBA" id="ARBA00004442"/>
    </source>
</evidence>
<dbReference type="RefSeq" id="WP_209138345.1">
    <property type="nucleotide sequence ID" value="NZ_JAGHKO010000001.1"/>
</dbReference>
<dbReference type="Gene3D" id="2.40.170.20">
    <property type="entry name" value="TonB-dependent receptor, beta-barrel domain"/>
    <property type="match status" value="1"/>
</dbReference>
<evidence type="ECO:0000256" key="2">
    <source>
        <dbReference type="ARBA" id="ARBA00023136"/>
    </source>
</evidence>
<dbReference type="Gene3D" id="2.60.40.1120">
    <property type="entry name" value="Carboxypeptidase-like, regulatory domain"/>
    <property type="match status" value="1"/>
</dbReference>
<dbReference type="InterPro" id="IPR036942">
    <property type="entry name" value="Beta-barrel_TonB_sf"/>
</dbReference>
<dbReference type="EMBL" id="JAGHKO010000001">
    <property type="protein sequence ID" value="MBO9200294.1"/>
    <property type="molecule type" value="Genomic_DNA"/>
</dbReference>
<dbReference type="SUPFAM" id="SSF49464">
    <property type="entry name" value="Carboxypeptidase regulatory domain-like"/>
    <property type="match status" value="1"/>
</dbReference>
<evidence type="ECO:0000256" key="3">
    <source>
        <dbReference type="ARBA" id="ARBA00023237"/>
    </source>
</evidence>
<dbReference type="PANTHER" id="PTHR40980:SF4">
    <property type="entry name" value="TONB-DEPENDENT RECEPTOR-LIKE BETA-BARREL DOMAIN-CONTAINING PROTEIN"/>
    <property type="match status" value="1"/>
</dbReference>
<keyword evidence="7" id="KW-1185">Reference proteome</keyword>
<dbReference type="Gene3D" id="2.170.130.10">
    <property type="entry name" value="TonB-dependent receptor, plug domain"/>
    <property type="match status" value="1"/>
</dbReference>
<dbReference type="Pfam" id="PF13715">
    <property type="entry name" value="CarbopepD_reg_2"/>
    <property type="match status" value="1"/>
</dbReference>
<comment type="caution">
    <text evidence="6">The sequence shown here is derived from an EMBL/GenBank/DDBJ whole genome shotgun (WGS) entry which is preliminary data.</text>
</comment>
<dbReference type="Pfam" id="PF07715">
    <property type="entry name" value="Plug"/>
    <property type="match status" value="1"/>
</dbReference>
<organism evidence="6 7">
    <name type="scientific">Niastella soli</name>
    <dbReference type="NCBI Taxonomy" id="2821487"/>
    <lineage>
        <taxon>Bacteria</taxon>
        <taxon>Pseudomonadati</taxon>
        <taxon>Bacteroidota</taxon>
        <taxon>Chitinophagia</taxon>
        <taxon>Chitinophagales</taxon>
        <taxon>Chitinophagaceae</taxon>
        <taxon>Niastella</taxon>
    </lineage>
</organism>
<evidence type="ECO:0000256" key="4">
    <source>
        <dbReference type="SAM" id="SignalP"/>
    </source>
</evidence>
<dbReference type="InterPro" id="IPR012910">
    <property type="entry name" value="Plug_dom"/>
</dbReference>
<dbReference type="Proteomes" id="UP000677244">
    <property type="component" value="Unassembled WGS sequence"/>
</dbReference>
<protein>
    <submittedName>
        <fullName evidence="6">TonB-dependent receptor</fullName>
    </submittedName>
</protein>
<accession>A0ABS3YQV4</accession>
<dbReference type="PANTHER" id="PTHR40980">
    <property type="entry name" value="PLUG DOMAIN-CONTAINING PROTEIN"/>
    <property type="match status" value="1"/>
</dbReference>
<gene>
    <name evidence="6" type="ORF">J7I42_08495</name>
</gene>
<feature type="domain" description="TonB-dependent receptor plug" evidence="5">
    <location>
        <begin position="134"/>
        <end position="233"/>
    </location>
</feature>
<dbReference type="InterPro" id="IPR008969">
    <property type="entry name" value="CarboxyPept-like_regulatory"/>
</dbReference>
<keyword evidence="3" id="KW-0998">Cell outer membrane</keyword>
<reference evidence="6 7" key="1">
    <citation type="submission" date="2021-03" db="EMBL/GenBank/DDBJ databases">
        <title>Assistant Professor.</title>
        <authorList>
            <person name="Huq M.A."/>
        </authorList>
    </citation>
    <scope>NUCLEOTIDE SEQUENCE [LARGE SCALE GENOMIC DNA]</scope>
    <source>
        <strain evidence="6 7">MAH-29</strain>
    </source>
</reference>
<sequence>MSKKFFYTLLALVVTLASFAQTTPTGKISGKVVDAENGTPLVGASVVLAGDNKKGIYTDVEGRFFVTVQKNKKYTLIISSVGYGDKEVSDIEVTGLDATVSVSLERKGKQLTGVEVKASIRKENLSSLYLTQKNSSSISDGISAEVIKKSPDRNTGEVLKRVSGASVQDNKFVIIRGLNERYNVSMLNNSILPSTEADKKAFSFDIIPSSVVDNLVIYKSATPDLPGDFSGGAVKVITKDYPSHKLSELSVNISANSLTTGKEFYKGYPNGKYDALGFFDDSRHLPGPYARNKYDFTHKSEEFKMGTTKLFPNTYGFESASKSLPGISATYTGGNTAVLKSGNKLGYIYSIGYSNSRAVSERTREDYDISRLLRYGYNTNGYDEKNNLGALLNVTYSYGKSKISLKNLFNNSFVKTIGIRDGNNLENGSPFLLKSSNSEASAAGLINSVAEGLHRIGNSWTFDWNGSFAYTYKDQPDQRVLTFRTDQTDLSKYFLKLNNENSPEIRNAGRVYSWLAEFIYGASANATKQFQWLGQTQKLKFGTMNYYRDRTVKVDAVGYASMLVDQYNNQSGATINEVKSTSYNTVFTPENIDTYKLTVASIATNSTDYTGNALLNAGYVMLDNKFSDNLKLTWGARVEKYRQELSARNKKTMVYDNTDVLPSFIFTYSLNNKSNLRAAGFQSVNRPEFRELASYSVFDYDNYISVTGYDKLERCKNTNGDLRYEWFPGAGEIISASVFYKYFDKPIEQINQGNDVFTYRNASNATVYGAEVELRKKLDFIGSKLFEQITFYTNAAIMKGKVKFDGVSYNTPLQGQSPYLINGGLLYTSPADDFSVNLLYNRIGSRLRFRGADGELSIYERPRDVIDFQLGKKLVGNKLELKLTISDILAQKYSWYYKYDANTTQTAYKASEDKIINTARLGSTATLAIRYNFGK</sequence>
<keyword evidence="2" id="KW-0472">Membrane</keyword>
<comment type="subcellular location">
    <subcellularLocation>
        <location evidence="1">Cell outer membrane</location>
    </subcellularLocation>
</comment>
<evidence type="ECO:0000313" key="6">
    <source>
        <dbReference type="EMBL" id="MBO9200294.1"/>
    </source>
</evidence>
<evidence type="ECO:0000313" key="7">
    <source>
        <dbReference type="Proteomes" id="UP000677244"/>
    </source>
</evidence>
<dbReference type="InterPro" id="IPR037066">
    <property type="entry name" value="Plug_dom_sf"/>
</dbReference>
<evidence type="ECO:0000259" key="5">
    <source>
        <dbReference type="Pfam" id="PF07715"/>
    </source>
</evidence>
<dbReference type="SUPFAM" id="SSF56935">
    <property type="entry name" value="Porins"/>
    <property type="match status" value="1"/>
</dbReference>